<evidence type="ECO:0000313" key="3">
    <source>
        <dbReference type="Proteomes" id="UP001050975"/>
    </source>
</evidence>
<dbReference type="Gene3D" id="2.40.50.230">
    <property type="entry name" value="Gp5 N-terminal domain"/>
    <property type="match status" value="1"/>
</dbReference>
<accession>A0AAV3XFM1</accession>
<dbReference type="SUPFAM" id="SSF69255">
    <property type="entry name" value="gp5 N-terminal domain-like"/>
    <property type="match status" value="1"/>
</dbReference>
<dbReference type="AlphaFoldDB" id="A0AAV3XFM1"/>
<evidence type="ECO:0000259" key="1">
    <source>
        <dbReference type="Pfam" id="PF04717"/>
    </source>
</evidence>
<feature type="domain" description="Gp5/Type VI secretion system Vgr protein OB-fold" evidence="1">
    <location>
        <begin position="10"/>
        <end position="84"/>
    </location>
</feature>
<dbReference type="EMBL" id="BLAY01000061">
    <property type="protein sequence ID" value="GET39224.1"/>
    <property type="molecule type" value="Genomic_DNA"/>
</dbReference>
<evidence type="ECO:0000313" key="2">
    <source>
        <dbReference type="EMBL" id="GET39224.1"/>
    </source>
</evidence>
<proteinExistence type="predicted"/>
<dbReference type="Proteomes" id="UP001050975">
    <property type="component" value="Unassembled WGS sequence"/>
</dbReference>
<keyword evidence="3" id="KW-1185">Reference proteome</keyword>
<protein>
    <submittedName>
        <fullName evidence="2">Rhs element Vgr protein</fullName>
    </submittedName>
</protein>
<sequence length="167" mass="17768">MTNHQFFGKYRGIVTDIQDPLFIGRIRARVPDVMGDLESGWAMPCAPFGGSGMGFFALPKVGAGVWIEFEHGDPDYPIWSGCWWGSAAEIPPILLAPPYKKLMLKTEGGHTIVVDDTPGIGGITLETATGQKIVMNATGIEIDNGLGGSIKLTGPQVSINNGALEVI</sequence>
<dbReference type="RefSeq" id="WP_226584360.1">
    <property type="nucleotide sequence ID" value="NZ_BLAY01000061.1"/>
</dbReference>
<name>A0AAV3XFM1_9CYAN</name>
<dbReference type="InterPro" id="IPR006531">
    <property type="entry name" value="Gp5/Vgr_OB"/>
</dbReference>
<dbReference type="Pfam" id="PF04717">
    <property type="entry name" value="Phage_base_V"/>
    <property type="match status" value="1"/>
</dbReference>
<comment type="caution">
    <text evidence="2">The sequence shown here is derived from an EMBL/GenBank/DDBJ whole genome shotgun (WGS) entry which is preliminary data.</text>
</comment>
<reference evidence="2" key="1">
    <citation type="submission" date="2019-10" db="EMBL/GenBank/DDBJ databases">
        <title>Draft genome sequece of Microseira wollei NIES-4236.</title>
        <authorList>
            <person name="Yamaguchi H."/>
            <person name="Suzuki S."/>
            <person name="Kawachi M."/>
        </authorList>
    </citation>
    <scope>NUCLEOTIDE SEQUENCE</scope>
    <source>
        <strain evidence="2">NIES-4236</strain>
    </source>
</reference>
<organism evidence="2 3">
    <name type="scientific">Microseira wollei NIES-4236</name>
    <dbReference type="NCBI Taxonomy" id="2530354"/>
    <lineage>
        <taxon>Bacteria</taxon>
        <taxon>Bacillati</taxon>
        <taxon>Cyanobacteriota</taxon>
        <taxon>Cyanophyceae</taxon>
        <taxon>Oscillatoriophycideae</taxon>
        <taxon>Aerosakkonematales</taxon>
        <taxon>Aerosakkonemataceae</taxon>
        <taxon>Microseira</taxon>
    </lineage>
</organism>
<dbReference type="InterPro" id="IPR037026">
    <property type="entry name" value="Vgr_OB-fold_dom_sf"/>
</dbReference>
<gene>
    <name evidence="2" type="ORF">MiSe_39880</name>
</gene>